<keyword evidence="2 7" id="KW-0813">Transport</keyword>
<gene>
    <name evidence="10" type="ORF">OCS65_17010</name>
    <name evidence="9" type="ORF">RAJCM14343_2493</name>
</gene>
<accession>N1MF80</accession>
<dbReference type="Proteomes" id="UP001163947">
    <property type="component" value="Chromosome"/>
</dbReference>
<evidence type="ECO:0000313" key="11">
    <source>
        <dbReference type="Proteomes" id="UP000325466"/>
    </source>
</evidence>
<dbReference type="KEGG" id="rav:AAT18_11940"/>
<feature type="transmembrane region" description="Helical" evidence="7">
    <location>
        <begin position="71"/>
        <end position="94"/>
    </location>
</feature>
<dbReference type="PANTHER" id="PTHR30614">
    <property type="entry name" value="MEMBRANE COMPONENT OF AMINO ACID ABC TRANSPORTER"/>
    <property type="match status" value="1"/>
</dbReference>
<reference evidence="9 11" key="1">
    <citation type="journal article" date="2018" name="Biodegradation">
        <title>1,4-Dioxane degradation characteristics of Rhodococcus aetherivorans JCM 14343.</title>
        <authorList>
            <person name="Inoue D."/>
            <person name="Tsunoda T."/>
            <person name="Yamamoto N."/>
            <person name="Ike M."/>
            <person name="Sei K."/>
        </authorList>
    </citation>
    <scope>NUCLEOTIDE SEQUENCE [LARGE SCALE GENOMIC DNA]</scope>
    <source>
        <strain evidence="9 11">JCM 14343</strain>
    </source>
</reference>
<evidence type="ECO:0000313" key="12">
    <source>
        <dbReference type="Proteomes" id="UP001163947"/>
    </source>
</evidence>
<dbReference type="GO" id="GO:0006865">
    <property type="term" value="P:amino acid transport"/>
    <property type="evidence" value="ECO:0007669"/>
    <property type="project" value="TreeGrafter"/>
</dbReference>
<dbReference type="RefSeq" id="WP_006948256.1">
    <property type="nucleotide sequence ID" value="NZ_BAAAYP010000012.1"/>
</dbReference>
<accession>A0A059MS12</accession>
<feature type="domain" description="ABC transmembrane type-1" evidence="8">
    <location>
        <begin position="71"/>
        <end position="262"/>
    </location>
</feature>
<evidence type="ECO:0000256" key="6">
    <source>
        <dbReference type="ARBA" id="ARBA00023136"/>
    </source>
</evidence>
<comment type="similarity">
    <text evidence="7">Belongs to the binding-protein-dependent transport system permease family.</text>
</comment>
<evidence type="ECO:0000256" key="1">
    <source>
        <dbReference type="ARBA" id="ARBA00004651"/>
    </source>
</evidence>
<name>A0A059MS12_9NOCA</name>
<dbReference type="CDD" id="cd06261">
    <property type="entry name" value="TM_PBP2"/>
    <property type="match status" value="1"/>
</dbReference>
<dbReference type="NCBIfam" id="TIGR01726">
    <property type="entry name" value="HEQRo_perm_3TM"/>
    <property type="match status" value="1"/>
</dbReference>
<dbReference type="Proteomes" id="UP000325466">
    <property type="component" value="Unassembled WGS sequence"/>
</dbReference>
<keyword evidence="5 7" id="KW-1133">Transmembrane helix</keyword>
<evidence type="ECO:0000256" key="5">
    <source>
        <dbReference type="ARBA" id="ARBA00022989"/>
    </source>
</evidence>
<sequence length="309" mass="33196">MSTGRATVLYDAPGPRARTIYHVASAAVAVLLVAVGYFVYRALDDKGQLTTAKWEPFLESSSWTTYLIPGIRGTLIAAAVSIVLALILGAALGIGRLSDHRPVRAVCGFIVELFRAIPVLILMIFAYQLFAEYQVFRSKYLALAAVVTGLTLYNGSVIAEIVRAGIRSLPRGQTEAAAALGMRKGQIMRLILLPQAVTAMLPAIVSQMVVALKDSALGYLIGYVEVVRAGQQLGAFFGNYLPSLLVVAAIMIVLNGALTVVATRLERRLRTGRKNRAAMPEADENAPDNVLSGMTVPGVDITSDHDKRR</sequence>
<organism evidence="10 12">
    <name type="scientific">Rhodococcus aetherivorans</name>
    <dbReference type="NCBI Taxonomy" id="191292"/>
    <lineage>
        <taxon>Bacteria</taxon>
        <taxon>Bacillati</taxon>
        <taxon>Actinomycetota</taxon>
        <taxon>Actinomycetes</taxon>
        <taxon>Mycobacteriales</taxon>
        <taxon>Nocardiaceae</taxon>
        <taxon>Rhodococcus</taxon>
    </lineage>
</organism>
<dbReference type="Pfam" id="PF00528">
    <property type="entry name" value="BPD_transp_1"/>
    <property type="match status" value="1"/>
</dbReference>
<accession>A0A0F6Y9P4</accession>
<dbReference type="AlphaFoldDB" id="A0A059MS12"/>
<dbReference type="GeneID" id="83622153"/>
<proteinExistence type="inferred from homology"/>
<dbReference type="InterPro" id="IPR043429">
    <property type="entry name" value="ArtM/GltK/GlnP/TcyL/YhdX-like"/>
</dbReference>
<keyword evidence="11" id="KW-1185">Reference proteome</keyword>
<dbReference type="SUPFAM" id="SSF161098">
    <property type="entry name" value="MetI-like"/>
    <property type="match status" value="1"/>
</dbReference>
<protein>
    <submittedName>
        <fullName evidence="10">Amino acid ABC transporter permease</fullName>
    </submittedName>
    <submittedName>
        <fullName evidence="9">Glutamate permease</fullName>
    </submittedName>
</protein>
<evidence type="ECO:0000313" key="10">
    <source>
        <dbReference type="EMBL" id="UYF92196.1"/>
    </source>
</evidence>
<evidence type="ECO:0000256" key="4">
    <source>
        <dbReference type="ARBA" id="ARBA00022692"/>
    </source>
</evidence>
<dbReference type="PANTHER" id="PTHR30614:SF21">
    <property type="entry name" value="AMINO ACID ABC TRANSPORTER PERMEASE"/>
    <property type="match status" value="1"/>
</dbReference>
<dbReference type="PROSITE" id="PS50928">
    <property type="entry name" value="ABC_TM1"/>
    <property type="match status" value="1"/>
</dbReference>
<evidence type="ECO:0000259" key="8">
    <source>
        <dbReference type="PROSITE" id="PS50928"/>
    </source>
</evidence>
<dbReference type="EMBL" id="CP106982">
    <property type="protein sequence ID" value="UYF92196.1"/>
    <property type="molecule type" value="Genomic_DNA"/>
</dbReference>
<feature type="transmembrane region" description="Helical" evidence="7">
    <location>
        <begin position="140"/>
        <end position="162"/>
    </location>
</feature>
<keyword evidence="3" id="KW-1003">Cell membrane</keyword>
<feature type="transmembrane region" description="Helical" evidence="7">
    <location>
        <begin position="190"/>
        <end position="210"/>
    </location>
</feature>
<evidence type="ECO:0000313" key="9">
    <source>
        <dbReference type="EMBL" id="GES37239.1"/>
    </source>
</evidence>
<dbReference type="Gene3D" id="1.10.3720.10">
    <property type="entry name" value="MetI-like"/>
    <property type="match status" value="1"/>
</dbReference>
<dbReference type="GO" id="GO:0043190">
    <property type="term" value="C:ATP-binding cassette (ABC) transporter complex"/>
    <property type="evidence" value="ECO:0007669"/>
    <property type="project" value="InterPro"/>
</dbReference>
<dbReference type="EMBL" id="BLAH01000083">
    <property type="protein sequence ID" value="GES37239.1"/>
    <property type="molecule type" value="Genomic_DNA"/>
</dbReference>
<comment type="subcellular location">
    <subcellularLocation>
        <location evidence="1 7">Cell membrane</location>
        <topology evidence="1 7">Multi-pass membrane protein</topology>
    </subcellularLocation>
</comment>
<dbReference type="InterPro" id="IPR035906">
    <property type="entry name" value="MetI-like_sf"/>
</dbReference>
<dbReference type="GO" id="GO:0022857">
    <property type="term" value="F:transmembrane transporter activity"/>
    <property type="evidence" value="ECO:0007669"/>
    <property type="project" value="InterPro"/>
</dbReference>
<feature type="transmembrane region" description="Helical" evidence="7">
    <location>
        <begin position="106"/>
        <end position="128"/>
    </location>
</feature>
<feature type="transmembrane region" description="Helical" evidence="7">
    <location>
        <begin position="20"/>
        <end position="40"/>
    </location>
</feature>
<dbReference type="InterPro" id="IPR000515">
    <property type="entry name" value="MetI-like"/>
</dbReference>
<evidence type="ECO:0000256" key="2">
    <source>
        <dbReference type="ARBA" id="ARBA00022448"/>
    </source>
</evidence>
<evidence type="ECO:0000256" key="3">
    <source>
        <dbReference type="ARBA" id="ARBA00022475"/>
    </source>
</evidence>
<reference evidence="10" key="3">
    <citation type="submission" date="2022-09" db="EMBL/GenBank/DDBJ databases">
        <title>The genome sequence of Rhodococcus aetherivorans N1.</title>
        <authorList>
            <person name="Jiang W."/>
        </authorList>
    </citation>
    <scope>NUCLEOTIDE SEQUENCE</scope>
    <source>
        <strain evidence="10">N1</strain>
    </source>
</reference>
<evidence type="ECO:0000256" key="7">
    <source>
        <dbReference type="RuleBase" id="RU363032"/>
    </source>
</evidence>
<feature type="transmembrane region" description="Helical" evidence="7">
    <location>
        <begin position="240"/>
        <end position="265"/>
    </location>
</feature>
<dbReference type="InterPro" id="IPR010065">
    <property type="entry name" value="AA_ABC_transptr_permease_3TM"/>
</dbReference>
<keyword evidence="4 7" id="KW-0812">Transmembrane</keyword>
<reference evidence="9" key="2">
    <citation type="submission" date="2019-10" db="EMBL/GenBank/DDBJ databases">
        <title>Draft genome sequence of Rhodococcus aetherivorans JCM 14343.</title>
        <authorList>
            <person name="Inoue D."/>
            <person name="Nakazawa M."/>
            <person name="Yamamoto N."/>
            <person name="Sei K."/>
            <person name="Ike M."/>
        </authorList>
    </citation>
    <scope>NUCLEOTIDE SEQUENCE</scope>
    <source>
        <strain evidence="9">JCM 14343</strain>
    </source>
</reference>
<keyword evidence="6 7" id="KW-0472">Membrane</keyword>